<dbReference type="RefSeq" id="WP_005868267.1">
    <property type="nucleotide sequence ID" value="NZ_AKFS01000064.1"/>
</dbReference>
<dbReference type="InterPro" id="IPR011991">
    <property type="entry name" value="ArsR-like_HTH"/>
</dbReference>
<sequence length="263" mass="27681">MRKKDLHSLRKANRRLVLGLLAEGAPLSRAEIAERTALSASTVSTIMSDLLTEGLVHDTGDTESTGGRGRRLLDINPACGVMAIAEIQRQRTTVSFHDMGLGRLGARTLEVPIKPGAGDRLLQAICECVSAFAHCAPAPGGLAGIGLLFDDQAIASDVTVLYSTGFDEASISLRQALITRFKVPVVEESAQACSARELVAAHLDNARSWAHIALGPRITLSLTTEEGPAPIGSRGSADLTEAVMPGQAHPERVLAALARSPLP</sequence>
<dbReference type="SUPFAM" id="SSF46785">
    <property type="entry name" value="Winged helix' DNA-binding domain"/>
    <property type="match status" value="1"/>
</dbReference>
<organism evidence="1 2">
    <name type="scientific">Schaalia georgiae F0490</name>
    <dbReference type="NCBI Taxonomy" id="1125717"/>
    <lineage>
        <taxon>Bacteria</taxon>
        <taxon>Bacillati</taxon>
        <taxon>Actinomycetota</taxon>
        <taxon>Actinomycetes</taxon>
        <taxon>Actinomycetales</taxon>
        <taxon>Actinomycetaceae</taxon>
        <taxon>Schaalia</taxon>
    </lineage>
</organism>
<gene>
    <name evidence="1" type="ORF">HMPREF1317_2306</name>
</gene>
<dbReference type="OrthoDB" id="103047at2"/>
<protein>
    <submittedName>
        <fullName evidence="1">MarR family protein</fullName>
    </submittedName>
</protein>
<evidence type="ECO:0000313" key="2">
    <source>
        <dbReference type="Proteomes" id="UP000004578"/>
    </source>
</evidence>
<dbReference type="EMBL" id="AKFS01000064">
    <property type="protein sequence ID" value="EJF47930.1"/>
    <property type="molecule type" value="Genomic_DNA"/>
</dbReference>
<dbReference type="InterPro" id="IPR036388">
    <property type="entry name" value="WH-like_DNA-bd_sf"/>
</dbReference>
<accession>J1HPG8</accession>
<keyword evidence="2" id="KW-1185">Reference proteome</keyword>
<dbReference type="AlphaFoldDB" id="J1HPG8"/>
<dbReference type="Gene3D" id="1.10.10.10">
    <property type="entry name" value="Winged helix-like DNA-binding domain superfamily/Winged helix DNA-binding domain"/>
    <property type="match status" value="1"/>
</dbReference>
<name>J1HPG8_9ACTO</name>
<feature type="non-terminal residue" evidence="1">
    <location>
        <position position="263"/>
    </location>
</feature>
<reference evidence="1 2" key="1">
    <citation type="submission" date="2012-05" db="EMBL/GenBank/DDBJ databases">
        <authorList>
            <person name="Harkins D.M."/>
            <person name="Madupu R."/>
            <person name="Durkin A.S."/>
            <person name="Torralba M."/>
            <person name="Methe B."/>
            <person name="Sutton G.G."/>
            <person name="Nelson K.E."/>
        </authorList>
    </citation>
    <scope>NUCLEOTIDE SEQUENCE [LARGE SCALE GENOMIC DNA]</scope>
    <source>
        <strain evidence="1 2">F0490</strain>
    </source>
</reference>
<dbReference type="CDD" id="cd00090">
    <property type="entry name" value="HTH_ARSR"/>
    <property type="match status" value="1"/>
</dbReference>
<dbReference type="Pfam" id="PF13412">
    <property type="entry name" value="HTH_24"/>
    <property type="match status" value="1"/>
</dbReference>
<dbReference type="Proteomes" id="UP000004578">
    <property type="component" value="Unassembled WGS sequence"/>
</dbReference>
<evidence type="ECO:0000313" key="1">
    <source>
        <dbReference type="EMBL" id="EJF47930.1"/>
    </source>
</evidence>
<proteinExistence type="predicted"/>
<comment type="caution">
    <text evidence="1">The sequence shown here is derived from an EMBL/GenBank/DDBJ whole genome shotgun (WGS) entry which is preliminary data.</text>
</comment>
<dbReference type="InterPro" id="IPR036390">
    <property type="entry name" value="WH_DNA-bd_sf"/>
</dbReference>